<reference evidence="2 3" key="1">
    <citation type="submission" date="2023-10" db="EMBL/GenBank/DDBJ databases">
        <title>Bacteria for the degradation of biodegradable plastic PBAT(Polybutylene adipate terephthalate).</title>
        <authorList>
            <person name="Weon H.-Y."/>
            <person name="Yeon J."/>
        </authorList>
    </citation>
    <scope>NUCLEOTIDE SEQUENCE [LARGE SCALE GENOMIC DNA]</scope>
    <source>
        <strain evidence="2 3">SBD 7-3</strain>
    </source>
</reference>
<dbReference type="SMART" id="SM01118">
    <property type="entry name" value="CYTH"/>
    <property type="match status" value="1"/>
</dbReference>
<dbReference type="InterPro" id="IPR012042">
    <property type="entry name" value="NeuTTM/CthTTM-like"/>
</dbReference>
<accession>A0ABZ0CPR9</accession>
<dbReference type="InterPro" id="IPR033469">
    <property type="entry name" value="CYTH-like_dom_sf"/>
</dbReference>
<dbReference type="RefSeq" id="WP_316699619.1">
    <property type="nucleotide sequence ID" value="NZ_CP136336.1"/>
</dbReference>
<dbReference type="PROSITE" id="PS51707">
    <property type="entry name" value="CYTH"/>
    <property type="match status" value="1"/>
</dbReference>
<dbReference type="CDD" id="cd07891">
    <property type="entry name" value="CYTH-like_CthTTM-like_1"/>
    <property type="match status" value="1"/>
</dbReference>
<sequence>MGIEIERKFLVNGTAWRQGAGVRFSQGYLNRDKERTVRVRLAGEKAFLTIKGVSVGASRAEFEYEIPAADAEQLLKLSDGPVIEKICRVIQFEGFTWEVDEFLGENAGLVVAEIELQSEGQAFTKPDWLGEEVTHESRYFNSSLSTHPFNRWPASPATSSPTMPTCTGNCVAPA</sequence>
<organism evidence="2 3">
    <name type="scientific">Piscinibacter gummiphilus</name>
    <dbReference type="NCBI Taxonomy" id="946333"/>
    <lineage>
        <taxon>Bacteria</taxon>
        <taxon>Pseudomonadati</taxon>
        <taxon>Pseudomonadota</taxon>
        <taxon>Betaproteobacteria</taxon>
        <taxon>Burkholderiales</taxon>
        <taxon>Sphaerotilaceae</taxon>
        <taxon>Piscinibacter</taxon>
    </lineage>
</organism>
<dbReference type="Proteomes" id="UP001303946">
    <property type="component" value="Chromosome"/>
</dbReference>
<proteinExistence type="predicted"/>
<protein>
    <submittedName>
        <fullName evidence="2">CYTH domain-containing protein</fullName>
    </submittedName>
</protein>
<dbReference type="Gene3D" id="2.40.320.10">
    <property type="entry name" value="Hypothetical Protein Pfu-838710-001"/>
    <property type="match status" value="1"/>
</dbReference>
<dbReference type="SUPFAM" id="SSF55154">
    <property type="entry name" value="CYTH-like phosphatases"/>
    <property type="match status" value="1"/>
</dbReference>
<evidence type="ECO:0000259" key="1">
    <source>
        <dbReference type="PROSITE" id="PS51707"/>
    </source>
</evidence>
<evidence type="ECO:0000313" key="3">
    <source>
        <dbReference type="Proteomes" id="UP001303946"/>
    </source>
</evidence>
<dbReference type="Pfam" id="PF01928">
    <property type="entry name" value="CYTH"/>
    <property type="match status" value="1"/>
</dbReference>
<evidence type="ECO:0000313" key="2">
    <source>
        <dbReference type="EMBL" id="WOB06964.1"/>
    </source>
</evidence>
<gene>
    <name evidence="2" type="ORF">RXV79_18800</name>
</gene>
<feature type="domain" description="CYTH" evidence="1">
    <location>
        <begin position="2"/>
        <end position="146"/>
    </location>
</feature>
<dbReference type="InterPro" id="IPR023577">
    <property type="entry name" value="CYTH_domain"/>
</dbReference>
<dbReference type="PANTHER" id="PTHR40114">
    <property type="entry name" value="SLR0698 PROTEIN"/>
    <property type="match status" value="1"/>
</dbReference>
<dbReference type="EMBL" id="CP136336">
    <property type="protein sequence ID" value="WOB06964.1"/>
    <property type="molecule type" value="Genomic_DNA"/>
</dbReference>
<keyword evidence="3" id="KW-1185">Reference proteome</keyword>
<dbReference type="PANTHER" id="PTHR40114:SF1">
    <property type="entry name" value="SLR0698 PROTEIN"/>
    <property type="match status" value="1"/>
</dbReference>
<name>A0ABZ0CPR9_9BURK</name>
<dbReference type="PIRSF" id="PIRSF016487">
    <property type="entry name" value="CYTH_UCP016487"/>
    <property type="match status" value="1"/>
</dbReference>